<protein>
    <submittedName>
        <fullName evidence="1">Uncharacterized protein</fullName>
    </submittedName>
</protein>
<reference evidence="2" key="1">
    <citation type="journal article" date="2014" name="Nat. Commun.">
        <title>Genomic adaptations of the halophilic Dead Sea filamentous fungus Eurotium rubrum.</title>
        <authorList>
            <person name="Kis-Papo T."/>
            <person name="Weig A.R."/>
            <person name="Riley R."/>
            <person name="Persoh D."/>
            <person name="Salamov A."/>
            <person name="Sun H."/>
            <person name="Lipzen A."/>
            <person name="Wasser S.P."/>
            <person name="Rambold G."/>
            <person name="Grigoriev I.V."/>
            <person name="Nevo E."/>
        </authorList>
    </citation>
    <scope>NUCLEOTIDE SEQUENCE [LARGE SCALE GENOMIC DNA]</scope>
    <source>
        <strain evidence="2">CBS 135680</strain>
    </source>
</reference>
<name>A0A017S0F0_ASPRC</name>
<evidence type="ECO:0000313" key="2">
    <source>
        <dbReference type="Proteomes" id="UP000019804"/>
    </source>
</evidence>
<dbReference type="EMBL" id="KK088462">
    <property type="protein sequence ID" value="EYE90326.1"/>
    <property type="molecule type" value="Genomic_DNA"/>
</dbReference>
<dbReference type="RefSeq" id="XP_040634016.1">
    <property type="nucleotide sequence ID" value="XM_040783230.1"/>
</dbReference>
<accession>A0A017S0F0</accession>
<proteinExistence type="predicted"/>
<dbReference type="AlphaFoldDB" id="A0A017S0F0"/>
<organism evidence="1 2">
    <name type="scientific">Aspergillus ruber (strain CBS 135680)</name>
    <dbReference type="NCBI Taxonomy" id="1388766"/>
    <lineage>
        <taxon>Eukaryota</taxon>
        <taxon>Fungi</taxon>
        <taxon>Dikarya</taxon>
        <taxon>Ascomycota</taxon>
        <taxon>Pezizomycotina</taxon>
        <taxon>Eurotiomycetes</taxon>
        <taxon>Eurotiomycetidae</taxon>
        <taxon>Eurotiales</taxon>
        <taxon>Aspergillaceae</taxon>
        <taxon>Aspergillus</taxon>
        <taxon>Aspergillus subgen. Aspergillus</taxon>
    </lineage>
</organism>
<dbReference type="GeneID" id="63698354"/>
<dbReference type="STRING" id="1388766.A0A017S0F0"/>
<dbReference type="HOGENOM" id="CLU_2885405_0_0_1"/>
<dbReference type="Proteomes" id="UP000019804">
    <property type="component" value="Unassembled WGS sequence"/>
</dbReference>
<keyword evidence="2" id="KW-1185">Reference proteome</keyword>
<sequence>MDELPKTKSREIEYLYFDLDIPLLTSIITSLPGPGQSSPLKPPDLKKYGSPFLWPKWCKPIMI</sequence>
<evidence type="ECO:0000313" key="1">
    <source>
        <dbReference type="EMBL" id="EYE90326.1"/>
    </source>
</evidence>
<gene>
    <name evidence="1" type="ORF">EURHEDRAFT_417553</name>
</gene>